<keyword evidence="3" id="KW-0589">Pheromone response</keyword>
<dbReference type="PANTHER" id="PTHR28097">
    <property type="entry name" value="PHEROMONE A FACTOR RECEPTOR"/>
    <property type="match status" value="1"/>
</dbReference>
<dbReference type="AlphaFoldDB" id="A0A0C3EF82"/>
<dbReference type="PRINTS" id="PR00899">
    <property type="entry name" value="GPCRSTE3"/>
</dbReference>
<keyword evidence="4 10" id="KW-0812">Transmembrane</keyword>
<evidence type="ECO:0000313" key="12">
    <source>
        <dbReference type="Proteomes" id="UP000053989"/>
    </source>
</evidence>
<dbReference type="FunCoup" id="A0A0C3EF82">
    <property type="interactions" value="98"/>
</dbReference>
<accession>A0A0C3EF82</accession>
<evidence type="ECO:0000256" key="4">
    <source>
        <dbReference type="ARBA" id="ARBA00022692"/>
    </source>
</evidence>
<feature type="transmembrane region" description="Helical" evidence="10">
    <location>
        <begin position="149"/>
        <end position="180"/>
    </location>
</feature>
<sequence>MEAYLPALSFVFAALVLVPLAWYFRAPNIAAMAIGIWLSVTNIIYAVDALIWASNDNTWAPLWCDISTSLITSSYLALPAACLCICVRLERLASFSQMTPFVAKRRRMLSECIVCFGLPVLYTVIHLAVQPHRYDIYEGFGCRPATSPSVLSIFLVWVPPFILAIATITYAGVAGWHFVGHGVQFARDSGNSSTSSLTCNLYIRLIGMAVLEALVSMVMVVLKMWYTLAPGLVPMEETSRNLSEVLVWGADAMASVRTVLLVEWAGIVVQSALFFGLFALRMDFIHHAIDQVRGVPGFFDGWPRRLRGGGKTDRGIWVDSSG</sequence>
<evidence type="ECO:0000313" key="11">
    <source>
        <dbReference type="EMBL" id="KIM66576.1"/>
    </source>
</evidence>
<keyword evidence="12" id="KW-1185">Reference proteome</keyword>
<name>A0A0C3EF82_9AGAM</name>
<evidence type="ECO:0000256" key="8">
    <source>
        <dbReference type="ARBA" id="ARBA00023170"/>
    </source>
</evidence>
<dbReference type="OrthoDB" id="2874149at2759"/>
<evidence type="ECO:0000256" key="10">
    <source>
        <dbReference type="SAM" id="Phobius"/>
    </source>
</evidence>
<feature type="transmembrane region" description="Helical" evidence="10">
    <location>
        <begin position="6"/>
        <end position="24"/>
    </location>
</feature>
<organism evidence="11 12">
    <name type="scientific">Scleroderma citrinum Foug A</name>
    <dbReference type="NCBI Taxonomy" id="1036808"/>
    <lineage>
        <taxon>Eukaryota</taxon>
        <taxon>Fungi</taxon>
        <taxon>Dikarya</taxon>
        <taxon>Basidiomycota</taxon>
        <taxon>Agaricomycotina</taxon>
        <taxon>Agaricomycetes</taxon>
        <taxon>Agaricomycetidae</taxon>
        <taxon>Boletales</taxon>
        <taxon>Sclerodermatineae</taxon>
        <taxon>Sclerodermataceae</taxon>
        <taxon>Scleroderma</taxon>
    </lineage>
</organism>
<feature type="transmembrane region" description="Helical" evidence="10">
    <location>
        <begin position="31"/>
        <end position="54"/>
    </location>
</feature>
<comment type="subcellular location">
    <subcellularLocation>
        <location evidence="1">Membrane</location>
        <topology evidence="1">Multi-pass membrane protein</topology>
    </subcellularLocation>
</comment>
<evidence type="ECO:0000256" key="7">
    <source>
        <dbReference type="ARBA" id="ARBA00023136"/>
    </source>
</evidence>
<evidence type="ECO:0000256" key="1">
    <source>
        <dbReference type="ARBA" id="ARBA00004141"/>
    </source>
</evidence>
<evidence type="ECO:0000256" key="5">
    <source>
        <dbReference type="ARBA" id="ARBA00022989"/>
    </source>
</evidence>
<dbReference type="Proteomes" id="UP000053989">
    <property type="component" value="Unassembled WGS sequence"/>
</dbReference>
<keyword evidence="7 10" id="KW-0472">Membrane</keyword>
<keyword evidence="9" id="KW-0807">Transducer</keyword>
<dbReference type="GO" id="GO:0004932">
    <property type="term" value="F:mating-type factor pheromone receptor activity"/>
    <property type="evidence" value="ECO:0007669"/>
    <property type="project" value="InterPro"/>
</dbReference>
<protein>
    <recommendedName>
        <fullName evidence="13">Fungal pheromone STE3G-protein-coupled receptor</fullName>
    </recommendedName>
</protein>
<gene>
    <name evidence="11" type="ORF">SCLCIDRAFT_110497</name>
</gene>
<feature type="transmembrane region" description="Helical" evidence="10">
    <location>
        <begin position="261"/>
        <end position="280"/>
    </location>
</feature>
<dbReference type="Pfam" id="PF02076">
    <property type="entry name" value="STE3"/>
    <property type="match status" value="1"/>
</dbReference>
<evidence type="ECO:0008006" key="13">
    <source>
        <dbReference type="Google" id="ProtNLM"/>
    </source>
</evidence>
<evidence type="ECO:0000256" key="2">
    <source>
        <dbReference type="ARBA" id="ARBA00011085"/>
    </source>
</evidence>
<dbReference type="HOGENOM" id="CLU_027592_0_0_1"/>
<proteinExistence type="inferred from homology"/>
<dbReference type="PANTHER" id="PTHR28097:SF1">
    <property type="entry name" value="PHEROMONE A FACTOR RECEPTOR"/>
    <property type="match status" value="1"/>
</dbReference>
<evidence type="ECO:0000256" key="9">
    <source>
        <dbReference type="ARBA" id="ARBA00023224"/>
    </source>
</evidence>
<keyword evidence="8" id="KW-0675">Receptor</keyword>
<keyword evidence="5 10" id="KW-1133">Transmembrane helix</keyword>
<evidence type="ECO:0000256" key="3">
    <source>
        <dbReference type="ARBA" id="ARBA00022507"/>
    </source>
</evidence>
<evidence type="ECO:0000256" key="6">
    <source>
        <dbReference type="ARBA" id="ARBA00023040"/>
    </source>
</evidence>
<feature type="transmembrane region" description="Helical" evidence="10">
    <location>
        <begin position="66"/>
        <end position="87"/>
    </location>
</feature>
<dbReference type="CDD" id="cd14966">
    <property type="entry name" value="7tmD_STE3"/>
    <property type="match status" value="1"/>
</dbReference>
<dbReference type="InterPro" id="IPR001499">
    <property type="entry name" value="GPCR_STE3"/>
</dbReference>
<dbReference type="GO" id="GO:0000750">
    <property type="term" value="P:pheromone-dependent signal transduction involved in conjugation with cellular fusion"/>
    <property type="evidence" value="ECO:0007669"/>
    <property type="project" value="TreeGrafter"/>
</dbReference>
<feature type="transmembrane region" description="Helical" evidence="10">
    <location>
        <begin position="108"/>
        <end position="129"/>
    </location>
</feature>
<comment type="similarity">
    <text evidence="2">Belongs to the G-protein coupled receptor 4 family.</text>
</comment>
<dbReference type="EMBL" id="KN822017">
    <property type="protein sequence ID" value="KIM66576.1"/>
    <property type="molecule type" value="Genomic_DNA"/>
</dbReference>
<keyword evidence="6" id="KW-0297">G-protein coupled receptor</keyword>
<reference evidence="12" key="2">
    <citation type="submission" date="2015-01" db="EMBL/GenBank/DDBJ databases">
        <title>Evolutionary Origins and Diversification of the Mycorrhizal Mutualists.</title>
        <authorList>
            <consortium name="DOE Joint Genome Institute"/>
            <consortium name="Mycorrhizal Genomics Consortium"/>
            <person name="Kohler A."/>
            <person name="Kuo A."/>
            <person name="Nagy L.G."/>
            <person name="Floudas D."/>
            <person name="Copeland A."/>
            <person name="Barry K.W."/>
            <person name="Cichocki N."/>
            <person name="Veneault-Fourrey C."/>
            <person name="LaButti K."/>
            <person name="Lindquist E.A."/>
            <person name="Lipzen A."/>
            <person name="Lundell T."/>
            <person name="Morin E."/>
            <person name="Murat C."/>
            <person name="Riley R."/>
            <person name="Ohm R."/>
            <person name="Sun H."/>
            <person name="Tunlid A."/>
            <person name="Henrissat B."/>
            <person name="Grigoriev I.V."/>
            <person name="Hibbett D.S."/>
            <person name="Martin F."/>
        </authorList>
    </citation>
    <scope>NUCLEOTIDE SEQUENCE [LARGE SCALE GENOMIC DNA]</scope>
    <source>
        <strain evidence="12">Foug A</strain>
    </source>
</reference>
<reference evidence="11 12" key="1">
    <citation type="submission" date="2014-04" db="EMBL/GenBank/DDBJ databases">
        <authorList>
            <consortium name="DOE Joint Genome Institute"/>
            <person name="Kuo A."/>
            <person name="Kohler A."/>
            <person name="Nagy L.G."/>
            <person name="Floudas D."/>
            <person name="Copeland A."/>
            <person name="Barry K.W."/>
            <person name="Cichocki N."/>
            <person name="Veneault-Fourrey C."/>
            <person name="LaButti K."/>
            <person name="Lindquist E.A."/>
            <person name="Lipzen A."/>
            <person name="Lundell T."/>
            <person name="Morin E."/>
            <person name="Murat C."/>
            <person name="Sun H."/>
            <person name="Tunlid A."/>
            <person name="Henrissat B."/>
            <person name="Grigoriev I.V."/>
            <person name="Hibbett D.S."/>
            <person name="Martin F."/>
            <person name="Nordberg H.P."/>
            <person name="Cantor M.N."/>
            <person name="Hua S.X."/>
        </authorList>
    </citation>
    <scope>NUCLEOTIDE SEQUENCE [LARGE SCALE GENOMIC DNA]</scope>
    <source>
        <strain evidence="11 12">Foug A</strain>
    </source>
</reference>
<feature type="transmembrane region" description="Helical" evidence="10">
    <location>
        <begin position="201"/>
        <end position="226"/>
    </location>
</feature>
<dbReference type="InParanoid" id="A0A0C3EF82"/>
<dbReference type="GO" id="GO:0005886">
    <property type="term" value="C:plasma membrane"/>
    <property type="evidence" value="ECO:0007669"/>
    <property type="project" value="TreeGrafter"/>
</dbReference>